<protein>
    <recommendedName>
        <fullName evidence="1">Jacalin-type lectin domain-containing protein</fullName>
    </recommendedName>
</protein>
<keyword evidence="3" id="KW-1185">Reference proteome</keyword>
<comment type="caution">
    <text evidence="2">The sequence shown here is derived from an EMBL/GenBank/DDBJ whole genome shotgun (WGS) entry which is preliminary data.</text>
</comment>
<evidence type="ECO:0000259" key="1">
    <source>
        <dbReference type="PROSITE" id="PS51752"/>
    </source>
</evidence>
<gene>
    <name evidence="2" type="ORF">GOP47_0013259</name>
</gene>
<reference evidence="2" key="1">
    <citation type="submission" date="2021-01" db="EMBL/GenBank/DDBJ databases">
        <title>Adiantum capillus-veneris genome.</title>
        <authorList>
            <person name="Fang Y."/>
            <person name="Liao Q."/>
        </authorList>
    </citation>
    <scope>NUCLEOTIDE SEQUENCE</scope>
    <source>
        <strain evidence="2">H3</strain>
        <tissue evidence="2">Leaf</tissue>
    </source>
</reference>
<accession>A0A9D4UN58</accession>
<dbReference type="SUPFAM" id="SSF51101">
    <property type="entry name" value="Mannose-binding lectins"/>
    <property type="match status" value="1"/>
</dbReference>
<dbReference type="EMBL" id="JABFUD020000013">
    <property type="protein sequence ID" value="KAI5071008.1"/>
    <property type="molecule type" value="Genomic_DNA"/>
</dbReference>
<dbReference type="AlphaFoldDB" id="A0A9D4UN58"/>
<evidence type="ECO:0000313" key="2">
    <source>
        <dbReference type="EMBL" id="KAI5071008.1"/>
    </source>
</evidence>
<dbReference type="InterPro" id="IPR001229">
    <property type="entry name" value="Jacalin-like_lectin_dom"/>
</dbReference>
<sequence>MATSSAVKAGPWGGDGGDAFDDGWDNGGVSKLTIYYQPSLLSDIHVAYGNGTTMHHGGTLGIKKEVIFMDFIYLYDH</sequence>
<feature type="domain" description="Jacalin-type lectin" evidence="1">
    <location>
        <begin position="6"/>
        <end position="77"/>
    </location>
</feature>
<dbReference type="InterPro" id="IPR036404">
    <property type="entry name" value="Jacalin-like_lectin_dom_sf"/>
</dbReference>
<evidence type="ECO:0000313" key="3">
    <source>
        <dbReference type="Proteomes" id="UP000886520"/>
    </source>
</evidence>
<dbReference type="Gene3D" id="2.100.10.30">
    <property type="entry name" value="Jacalin-like lectin domain"/>
    <property type="match status" value="1"/>
</dbReference>
<organism evidence="2 3">
    <name type="scientific">Adiantum capillus-veneris</name>
    <name type="common">Maidenhair fern</name>
    <dbReference type="NCBI Taxonomy" id="13818"/>
    <lineage>
        <taxon>Eukaryota</taxon>
        <taxon>Viridiplantae</taxon>
        <taxon>Streptophyta</taxon>
        <taxon>Embryophyta</taxon>
        <taxon>Tracheophyta</taxon>
        <taxon>Polypodiopsida</taxon>
        <taxon>Polypodiidae</taxon>
        <taxon>Polypodiales</taxon>
        <taxon>Pteridineae</taxon>
        <taxon>Pteridaceae</taxon>
        <taxon>Vittarioideae</taxon>
        <taxon>Adiantum</taxon>
    </lineage>
</organism>
<dbReference type="Proteomes" id="UP000886520">
    <property type="component" value="Chromosome 13"/>
</dbReference>
<dbReference type="PROSITE" id="PS51752">
    <property type="entry name" value="JACALIN_LECTIN"/>
    <property type="match status" value="1"/>
</dbReference>
<name>A0A9D4UN58_ADICA</name>
<dbReference type="Pfam" id="PF01419">
    <property type="entry name" value="Jacalin"/>
    <property type="match status" value="1"/>
</dbReference>
<proteinExistence type="predicted"/>